<organism evidence="9">
    <name type="scientific">Phaffia rhodozyma</name>
    <name type="common">Yeast</name>
    <name type="synonym">Xanthophyllomyces dendrorhous</name>
    <dbReference type="NCBI Taxonomy" id="264483"/>
    <lineage>
        <taxon>Eukaryota</taxon>
        <taxon>Fungi</taxon>
        <taxon>Dikarya</taxon>
        <taxon>Basidiomycota</taxon>
        <taxon>Agaricomycotina</taxon>
        <taxon>Tremellomycetes</taxon>
        <taxon>Cystofilobasidiales</taxon>
        <taxon>Mrakiaceae</taxon>
        <taxon>Phaffia</taxon>
    </lineage>
</organism>
<dbReference type="PANTHER" id="PTHR14957">
    <property type="entry name" value="UBIQUITIN-LIKE-CONJUGATING ENZYME ATG10"/>
    <property type="match status" value="1"/>
</dbReference>
<evidence type="ECO:0000256" key="2">
    <source>
        <dbReference type="ARBA" id="ARBA00021099"/>
    </source>
</evidence>
<protein>
    <recommendedName>
        <fullName evidence="2">Ubiquitin-like-conjugating enzyme ATG10</fullName>
    </recommendedName>
    <alternativeName>
        <fullName evidence="7">Autophagy-related protein 10</fullName>
    </alternativeName>
</protein>
<feature type="region of interest" description="Disordered" evidence="8">
    <location>
        <begin position="72"/>
        <end position="94"/>
    </location>
</feature>
<dbReference type="GO" id="GO:0032446">
    <property type="term" value="P:protein modification by small protein conjugation"/>
    <property type="evidence" value="ECO:0007669"/>
    <property type="project" value="TreeGrafter"/>
</dbReference>
<dbReference type="EMBL" id="LN483142">
    <property type="protein sequence ID" value="CED83105.1"/>
    <property type="molecule type" value="Genomic_DNA"/>
</dbReference>
<evidence type="ECO:0000256" key="8">
    <source>
        <dbReference type="SAM" id="MobiDB-lite"/>
    </source>
</evidence>
<evidence type="ECO:0000256" key="3">
    <source>
        <dbReference type="ARBA" id="ARBA00022679"/>
    </source>
</evidence>
<dbReference type="GO" id="GO:0005829">
    <property type="term" value="C:cytosol"/>
    <property type="evidence" value="ECO:0007669"/>
    <property type="project" value="TreeGrafter"/>
</dbReference>
<keyword evidence="5" id="KW-0653">Protein transport</keyword>
<evidence type="ECO:0000256" key="6">
    <source>
        <dbReference type="ARBA" id="ARBA00023006"/>
    </source>
</evidence>
<sequence length="245" mass="26884">MLDTPYATHADFAHAAANLLALPSSSSTHNLLSDSHLIGSALSQWQWRTTHSINPSSGYLVRSTICLSSVQLPTDSPSVDDPQQSFPDMDETPDESVAITSPDLSRVSVNVVHHVVYSPTYQTPRFLLQAYSQGRPLTLQELVHHGLIFLPSSSTPLEPEATSLSTPVAFNGAAEFPLLASDEHPSTGEAVWALHPCHTVEVVREIMNDAKAESEPREQESTRGESEHWLRCWLMVVGTIINLRL</sequence>
<reference evidence="9" key="1">
    <citation type="submission" date="2014-08" db="EMBL/GenBank/DDBJ databases">
        <authorList>
            <person name="Sharma Rahul"/>
            <person name="Thines Marco"/>
        </authorList>
    </citation>
    <scope>NUCLEOTIDE SEQUENCE</scope>
</reference>
<dbReference type="Gene3D" id="3.30.1460.50">
    <property type="match status" value="1"/>
</dbReference>
<dbReference type="InterPro" id="IPR007135">
    <property type="entry name" value="Atg3/Atg10"/>
</dbReference>
<evidence type="ECO:0000256" key="1">
    <source>
        <dbReference type="ARBA" id="ARBA00005696"/>
    </source>
</evidence>
<dbReference type="GO" id="GO:0015031">
    <property type="term" value="P:protein transport"/>
    <property type="evidence" value="ECO:0007669"/>
    <property type="project" value="UniProtKB-KW"/>
</dbReference>
<dbReference type="PANTHER" id="PTHR14957:SF1">
    <property type="entry name" value="UBIQUITIN-LIKE-CONJUGATING ENZYME ATG10"/>
    <property type="match status" value="1"/>
</dbReference>
<evidence type="ECO:0000313" key="9">
    <source>
        <dbReference type="EMBL" id="CED83105.1"/>
    </source>
</evidence>
<dbReference type="AlphaFoldDB" id="A0A0F7SRG8"/>
<keyword evidence="5" id="KW-0813">Transport</keyword>
<dbReference type="Pfam" id="PF03987">
    <property type="entry name" value="Autophagy_act_C"/>
    <property type="match status" value="1"/>
</dbReference>
<evidence type="ECO:0000256" key="5">
    <source>
        <dbReference type="ARBA" id="ARBA00022927"/>
    </source>
</evidence>
<dbReference type="GO" id="GO:0061651">
    <property type="term" value="F:Atg12 conjugating enzyme activity"/>
    <property type="evidence" value="ECO:0007669"/>
    <property type="project" value="TreeGrafter"/>
</dbReference>
<dbReference type="GO" id="GO:0000422">
    <property type="term" value="P:autophagy of mitochondrion"/>
    <property type="evidence" value="ECO:0007669"/>
    <property type="project" value="TreeGrafter"/>
</dbReference>
<evidence type="ECO:0000256" key="4">
    <source>
        <dbReference type="ARBA" id="ARBA00022786"/>
    </source>
</evidence>
<comment type="similarity">
    <text evidence="1">Belongs to the ATG10 family.</text>
</comment>
<proteinExistence type="inferred from homology"/>
<keyword evidence="6" id="KW-0072">Autophagy</keyword>
<evidence type="ECO:0000256" key="7">
    <source>
        <dbReference type="ARBA" id="ARBA00029833"/>
    </source>
</evidence>
<feature type="compositionally biased region" description="Polar residues" evidence="8">
    <location>
        <begin position="72"/>
        <end position="86"/>
    </location>
</feature>
<keyword evidence="4" id="KW-0833">Ubl conjugation pathway</keyword>
<name>A0A0F7SRG8_PHARH</name>
<dbReference type="GO" id="GO:0000045">
    <property type="term" value="P:autophagosome assembly"/>
    <property type="evidence" value="ECO:0007669"/>
    <property type="project" value="TreeGrafter"/>
</dbReference>
<keyword evidence="3" id="KW-0808">Transferase</keyword>
<accession>A0A0F7SRG8</accession>